<feature type="compositionally biased region" description="Pro residues" evidence="1">
    <location>
        <begin position="428"/>
        <end position="438"/>
    </location>
</feature>
<dbReference type="Proteomes" id="UP000772434">
    <property type="component" value="Unassembled WGS sequence"/>
</dbReference>
<feature type="compositionally biased region" description="Basic residues" evidence="1">
    <location>
        <begin position="1"/>
        <end position="10"/>
    </location>
</feature>
<feature type="region of interest" description="Disordered" evidence="1">
    <location>
        <begin position="419"/>
        <end position="455"/>
    </location>
</feature>
<dbReference type="EMBL" id="JADNRY010000037">
    <property type="protein sequence ID" value="KAF9070812.1"/>
    <property type="molecule type" value="Genomic_DNA"/>
</dbReference>
<feature type="region of interest" description="Disordered" evidence="1">
    <location>
        <begin position="761"/>
        <end position="791"/>
    </location>
</feature>
<organism evidence="2 3">
    <name type="scientific">Rhodocollybia butyracea</name>
    <dbReference type="NCBI Taxonomy" id="206335"/>
    <lineage>
        <taxon>Eukaryota</taxon>
        <taxon>Fungi</taxon>
        <taxon>Dikarya</taxon>
        <taxon>Basidiomycota</taxon>
        <taxon>Agaricomycotina</taxon>
        <taxon>Agaricomycetes</taxon>
        <taxon>Agaricomycetidae</taxon>
        <taxon>Agaricales</taxon>
        <taxon>Marasmiineae</taxon>
        <taxon>Omphalotaceae</taxon>
        <taxon>Rhodocollybia</taxon>
    </lineage>
</organism>
<feature type="compositionally biased region" description="Pro residues" evidence="1">
    <location>
        <begin position="571"/>
        <end position="589"/>
    </location>
</feature>
<name>A0A9P5PYI2_9AGAR</name>
<feature type="compositionally biased region" description="Pro residues" evidence="1">
    <location>
        <begin position="602"/>
        <end position="612"/>
    </location>
</feature>
<dbReference type="AlphaFoldDB" id="A0A9P5PYI2"/>
<dbReference type="OrthoDB" id="3031718at2759"/>
<feature type="compositionally biased region" description="Acidic residues" evidence="1">
    <location>
        <begin position="505"/>
        <end position="520"/>
    </location>
</feature>
<reference evidence="2" key="1">
    <citation type="submission" date="2020-11" db="EMBL/GenBank/DDBJ databases">
        <authorList>
            <consortium name="DOE Joint Genome Institute"/>
            <person name="Ahrendt S."/>
            <person name="Riley R."/>
            <person name="Andreopoulos W."/>
            <person name="Labutti K."/>
            <person name="Pangilinan J."/>
            <person name="Ruiz-Duenas F.J."/>
            <person name="Barrasa J.M."/>
            <person name="Sanchez-Garcia M."/>
            <person name="Camarero S."/>
            <person name="Miyauchi S."/>
            <person name="Serrano A."/>
            <person name="Linde D."/>
            <person name="Babiker R."/>
            <person name="Drula E."/>
            <person name="Ayuso-Fernandez I."/>
            <person name="Pacheco R."/>
            <person name="Padilla G."/>
            <person name="Ferreira P."/>
            <person name="Barriuso J."/>
            <person name="Kellner H."/>
            <person name="Castanera R."/>
            <person name="Alfaro M."/>
            <person name="Ramirez L."/>
            <person name="Pisabarro A.G."/>
            <person name="Kuo A."/>
            <person name="Tritt A."/>
            <person name="Lipzen A."/>
            <person name="He G."/>
            <person name="Yan M."/>
            <person name="Ng V."/>
            <person name="Cullen D."/>
            <person name="Martin F."/>
            <person name="Rosso M.-N."/>
            <person name="Henrissat B."/>
            <person name="Hibbett D."/>
            <person name="Martinez A.T."/>
            <person name="Grigoriev I.V."/>
        </authorList>
    </citation>
    <scope>NUCLEOTIDE SEQUENCE</scope>
    <source>
        <strain evidence="2">AH 40177</strain>
    </source>
</reference>
<feature type="region of interest" description="Disordered" evidence="1">
    <location>
        <begin position="895"/>
        <end position="916"/>
    </location>
</feature>
<feature type="region of interest" description="Disordered" evidence="1">
    <location>
        <begin position="476"/>
        <end position="531"/>
    </location>
</feature>
<accession>A0A9P5PYI2</accession>
<feature type="compositionally biased region" description="Low complexity" evidence="1">
    <location>
        <begin position="901"/>
        <end position="912"/>
    </location>
</feature>
<feature type="compositionally biased region" description="Polar residues" evidence="1">
    <location>
        <begin position="761"/>
        <end position="782"/>
    </location>
</feature>
<feature type="compositionally biased region" description="Basic and acidic residues" evidence="1">
    <location>
        <begin position="136"/>
        <end position="154"/>
    </location>
</feature>
<keyword evidence="3" id="KW-1185">Reference proteome</keyword>
<comment type="caution">
    <text evidence="2">The sequence shown here is derived from an EMBL/GenBank/DDBJ whole genome shotgun (WGS) entry which is preliminary data.</text>
</comment>
<evidence type="ECO:0000313" key="3">
    <source>
        <dbReference type="Proteomes" id="UP000772434"/>
    </source>
</evidence>
<evidence type="ECO:0000256" key="1">
    <source>
        <dbReference type="SAM" id="MobiDB-lite"/>
    </source>
</evidence>
<protein>
    <submittedName>
        <fullName evidence="2">Uncharacterized protein</fullName>
    </submittedName>
</protein>
<proteinExistence type="predicted"/>
<sequence length="1111" mass="120079">MENSLRHPKRYPASPPRVTDAPEASNLRRSTRLGRLPTATAGLAPSQFASNKRKRALSTSTERSRASKRSHFTDISPAPSLYLPSTRSQRHRRRHPSVFDEDDLDVEPSSASTSYLPPDSPRRTRKKENLGSSTLKGKERAYPHPSDDPLDRTTRSRTRSSKSLPAPSAALDETPTKSDSASEMPSGSSGRRLRSSSPSKIPVRALSKKRKRALTTADSACKKVKTDDTADITIPYPMSLPNPIPTLTITPPSPPSSPFPECNPELPIISQSAGEWEWPLGTQPVLPAECPALDTALASYPVSEATPGRPPSGLSRGRRIKRGVINRVTDRPPESLFKLACRERVDYLKFYYLGQLQDYEADQAFAFFTRISGKASLEDHSSIATQPTPSTSLFVRPQSPPTWNFVSHWQDRVHNAGDWDGRIHAMHPPSPPASPSGLPPSMFTLSSDNDSGAAWTEMLDGDLDFRTEDCFPFELAESDEEEEERGGCMSSPDDGGASGTGAVGEEQEDTESDGSEESEDLSSPPPVQGESEMELSMPMYTPTPSSLAEALTPLIQSDIQQSSATAVFALPVPPPPKIPEPPTPPPPPFITRVPPKEEEPRSPPPLSLPPPALATIVPEETRLHDSDQLSAMFQQEILPPYAVARVKSLFQSDSPTTFSLSSPSLVIDEIRRQAHSRLHRPYTRVLNYASKRLGSIGYGTPIDPKRRRNVVAWLEDRKLVNLCAAAEPSARGEQSDVRAPPLGSAAWYATRFPSTLDTPPVLSSTVPQSAVPVSSSDSTGEQASFGAHNWPPLTVEPSDLERFSSQRWTMETKSYFEGGSLAPADLQNVHFQRGSSCDDGANHSQYPYRQTVGDRGSSTSNNSAFASSRFNPEIAIDDNLSDEDAEGDIDPDVAQPIGLHASSTTAPSSSSSLTVGEAQGRLLTTVHEPESYSTQRSPGHTNSHGAVSFGGSDFRDGTRVAIYGCNVGSSDFHDIGVHAPQVEMPLSANRSFAETSLTTFSSESGIHGIGMNLNVGVSVGFGMGRFDMIGMGFGMGMGMGIGFPTMETDSWFLPVSPPSLSPPHVPSEDHDHGLGSFGSNSLFNDMPDHARERFSSPGSSESAYPLGFAMG</sequence>
<evidence type="ECO:0000313" key="2">
    <source>
        <dbReference type="EMBL" id="KAF9070812.1"/>
    </source>
</evidence>
<feature type="region of interest" description="Disordered" evidence="1">
    <location>
        <begin position="1"/>
        <end position="217"/>
    </location>
</feature>
<feature type="region of interest" description="Disordered" evidence="1">
    <location>
        <begin position="570"/>
        <end position="612"/>
    </location>
</feature>
<feature type="compositionally biased region" description="Low complexity" evidence="1">
    <location>
        <begin position="185"/>
        <end position="199"/>
    </location>
</feature>
<gene>
    <name evidence="2" type="ORF">BDP27DRAFT_1323039</name>
</gene>
<feature type="compositionally biased region" description="Low complexity" evidence="1">
    <location>
        <begin position="161"/>
        <end position="171"/>
    </location>
</feature>